<name>A0A2M8QG01_9CHLR</name>
<accession>A0A2M8QG01</accession>
<dbReference type="PANTHER" id="PTHR30404:SF0">
    <property type="entry name" value="N-ACETYLMURAMOYL-L-ALANINE AMIDASE AMIC"/>
    <property type="match status" value="1"/>
</dbReference>
<protein>
    <recommendedName>
        <fullName evidence="4">MurNAc-LAA domain-containing protein</fullName>
    </recommendedName>
</protein>
<sequence length="293" mass="31661">MKRAPTRKRAKDQRVQRSNIRRTQAAGKSRARAQSRRVAITGAAPAPAHETAAIFPRAARRRLIGLALAMALTGAAIIALRDAPRWPSADAQAQAAADAAWREATRSAAVAAQDAVRIGIVSGHRGHDSGAVCDDGLTEAALNFAHATRVAEVLRAEGYIVDVLDEFDPRLRGYRARALLSIHADSCARINDFATGFKVARAAHSRVPDEADRLVACLTARYGARTGLRFHANTVTRDMTQYHAFDEIAPETPAAIIETGFMDLDRQLLEGRPQVVAQGIVEGMLCFLRGETP</sequence>
<dbReference type="Pfam" id="PF01520">
    <property type="entry name" value="Amidase_3"/>
    <property type="match status" value="1"/>
</dbReference>
<evidence type="ECO:0000313" key="6">
    <source>
        <dbReference type="Proteomes" id="UP000230790"/>
    </source>
</evidence>
<dbReference type="EMBL" id="PGTN01000007">
    <property type="protein sequence ID" value="PJF48736.1"/>
    <property type="molecule type" value="Genomic_DNA"/>
</dbReference>
<evidence type="ECO:0000256" key="3">
    <source>
        <dbReference type="SAM" id="Phobius"/>
    </source>
</evidence>
<gene>
    <name evidence="5" type="ORF">CUN48_01960</name>
</gene>
<feature type="compositionally biased region" description="Basic residues" evidence="2">
    <location>
        <begin position="1"/>
        <end position="11"/>
    </location>
</feature>
<organism evidence="5 6">
    <name type="scientific">Candidatus Thermofonsia Clade 3 bacterium</name>
    <dbReference type="NCBI Taxonomy" id="2364212"/>
    <lineage>
        <taxon>Bacteria</taxon>
        <taxon>Bacillati</taxon>
        <taxon>Chloroflexota</taxon>
        <taxon>Candidatus Thermofontia</taxon>
        <taxon>Candidatus Thermofonsia Clade 3</taxon>
    </lineage>
</organism>
<reference evidence="5 6" key="1">
    <citation type="submission" date="2017-11" db="EMBL/GenBank/DDBJ databases">
        <title>Evolution of Phototrophy in the Chloroflexi Phylum Driven by Horizontal Gene Transfer.</title>
        <authorList>
            <person name="Ward L.M."/>
            <person name="Hemp J."/>
            <person name="Shih P.M."/>
            <person name="Mcglynn S.E."/>
            <person name="Fischer W."/>
        </authorList>
    </citation>
    <scope>NUCLEOTIDE SEQUENCE [LARGE SCALE GENOMIC DNA]</scope>
    <source>
        <strain evidence="5">JP3_7</strain>
    </source>
</reference>
<keyword evidence="3" id="KW-1133">Transmembrane helix</keyword>
<dbReference type="SUPFAM" id="SSF53187">
    <property type="entry name" value="Zn-dependent exopeptidases"/>
    <property type="match status" value="1"/>
</dbReference>
<evidence type="ECO:0000256" key="1">
    <source>
        <dbReference type="ARBA" id="ARBA00022801"/>
    </source>
</evidence>
<dbReference type="InterPro" id="IPR002508">
    <property type="entry name" value="MurNAc-LAA_cat"/>
</dbReference>
<keyword evidence="3" id="KW-0812">Transmembrane</keyword>
<dbReference type="GO" id="GO:0008745">
    <property type="term" value="F:N-acetylmuramoyl-L-alanine amidase activity"/>
    <property type="evidence" value="ECO:0007669"/>
    <property type="project" value="InterPro"/>
</dbReference>
<feature type="transmembrane region" description="Helical" evidence="3">
    <location>
        <begin position="63"/>
        <end position="80"/>
    </location>
</feature>
<feature type="region of interest" description="Disordered" evidence="2">
    <location>
        <begin position="1"/>
        <end position="44"/>
    </location>
</feature>
<comment type="caution">
    <text evidence="5">The sequence shown here is derived from an EMBL/GenBank/DDBJ whole genome shotgun (WGS) entry which is preliminary data.</text>
</comment>
<evidence type="ECO:0000256" key="2">
    <source>
        <dbReference type="SAM" id="MobiDB-lite"/>
    </source>
</evidence>
<feature type="domain" description="MurNAc-LAA" evidence="4">
    <location>
        <begin position="118"/>
        <end position="283"/>
    </location>
</feature>
<evidence type="ECO:0000259" key="4">
    <source>
        <dbReference type="Pfam" id="PF01520"/>
    </source>
</evidence>
<dbReference type="Proteomes" id="UP000230790">
    <property type="component" value="Unassembled WGS sequence"/>
</dbReference>
<evidence type="ECO:0000313" key="5">
    <source>
        <dbReference type="EMBL" id="PJF48736.1"/>
    </source>
</evidence>
<dbReference type="PANTHER" id="PTHR30404">
    <property type="entry name" value="N-ACETYLMURAMOYL-L-ALANINE AMIDASE"/>
    <property type="match status" value="1"/>
</dbReference>
<dbReference type="AlphaFoldDB" id="A0A2M8QG01"/>
<dbReference type="GO" id="GO:0030288">
    <property type="term" value="C:outer membrane-bounded periplasmic space"/>
    <property type="evidence" value="ECO:0007669"/>
    <property type="project" value="TreeGrafter"/>
</dbReference>
<dbReference type="GO" id="GO:0009253">
    <property type="term" value="P:peptidoglycan catabolic process"/>
    <property type="evidence" value="ECO:0007669"/>
    <property type="project" value="InterPro"/>
</dbReference>
<dbReference type="Gene3D" id="3.40.630.40">
    <property type="entry name" value="Zn-dependent exopeptidases"/>
    <property type="match status" value="1"/>
</dbReference>
<keyword evidence="3" id="KW-0472">Membrane</keyword>
<keyword evidence="1" id="KW-0378">Hydrolase</keyword>
<dbReference type="InterPro" id="IPR050695">
    <property type="entry name" value="N-acetylmuramoyl_amidase_3"/>
</dbReference>
<dbReference type="CDD" id="cd02696">
    <property type="entry name" value="MurNAc-LAA"/>
    <property type="match status" value="1"/>
</dbReference>
<proteinExistence type="predicted"/>